<dbReference type="Proteomes" id="UP000018766">
    <property type="component" value="Unassembled WGS sequence"/>
</dbReference>
<gene>
    <name evidence="1" type="ORF">V757_10080</name>
</gene>
<accession>V8FWS8</accession>
<sequence length="50" mass="5663">MTNWVMGIGIDEGSMGKKGFFRKLNKINKGDDVDGIKRVMPILTDFDLFI</sequence>
<evidence type="ECO:0000313" key="2">
    <source>
        <dbReference type="Proteomes" id="UP000018766"/>
    </source>
</evidence>
<organism evidence="1 2">
    <name type="scientific">Pelistega indica</name>
    <dbReference type="NCBI Taxonomy" id="1414851"/>
    <lineage>
        <taxon>Bacteria</taxon>
        <taxon>Pseudomonadati</taxon>
        <taxon>Pseudomonadota</taxon>
        <taxon>Betaproteobacteria</taxon>
        <taxon>Burkholderiales</taxon>
        <taxon>Alcaligenaceae</taxon>
        <taxon>Pelistega</taxon>
    </lineage>
</organism>
<evidence type="ECO:0000313" key="1">
    <source>
        <dbReference type="EMBL" id="ETD68605.1"/>
    </source>
</evidence>
<protein>
    <submittedName>
        <fullName evidence="1">Uncharacterized protein</fullName>
    </submittedName>
</protein>
<reference evidence="1 2" key="1">
    <citation type="submission" date="2013-11" db="EMBL/GenBank/DDBJ databases">
        <title>Genomic analysis of Pelistega sp. HM-7.</title>
        <authorList>
            <person name="Kumbhare S.V."/>
            <person name="Shetty S.A."/>
            <person name="Sharma O."/>
            <person name="Dhotre D.P."/>
        </authorList>
    </citation>
    <scope>NUCLEOTIDE SEQUENCE [LARGE SCALE GENOMIC DNA]</scope>
    <source>
        <strain evidence="1 2">HM-7</strain>
    </source>
</reference>
<dbReference type="EMBL" id="AYSV01000103">
    <property type="protein sequence ID" value="ETD68605.1"/>
    <property type="molecule type" value="Genomic_DNA"/>
</dbReference>
<name>V8FWS8_9BURK</name>
<comment type="caution">
    <text evidence="1">The sequence shown here is derived from an EMBL/GenBank/DDBJ whole genome shotgun (WGS) entry which is preliminary data.</text>
</comment>
<dbReference type="AlphaFoldDB" id="V8FWS8"/>
<proteinExistence type="predicted"/>
<keyword evidence="2" id="KW-1185">Reference proteome</keyword>